<dbReference type="PROSITE" id="PS01124">
    <property type="entry name" value="HTH_ARAC_FAMILY_2"/>
    <property type="match status" value="1"/>
</dbReference>
<gene>
    <name evidence="5" type="ORF">GBK04_01405</name>
</gene>
<dbReference type="InterPro" id="IPR009057">
    <property type="entry name" value="Homeodomain-like_sf"/>
</dbReference>
<dbReference type="PANTHER" id="PTHR43280:SF32">
    <property type="entry name" value="TRANSCRIPTIONAL REGULATORY PROTEIN"/>
    <property type="match status" value="1"/>
</dbReference>
<feature type="domain" description="HTH araC/xylS-type" evidence="4">
    <location>
        <begin position="174"/>
        <end position="272"/>
    </location>
</feature>
<dbReference type="Pfam" id="PF12833">
    <property type="entry name" value="HTH_18"/>
    <property type="match status" value="1"/>
</dbReference>
<name>A0A7C9FX03_9BACT</name>
<proteinExistence type="predicted"/>
<keyword evidence="2" id="KW-0238">DNA-binding</keyword>
<evidence type="ECO:0000256" key="2">
    <source>
        <dbReference type="ARBA" id="ARBA00023125"/>
    </source>
</evidence>
<keyword evidence="6" id="KW-1185">Reference proteome</keyword>
<dbReference type="InterPro" id="IPR020449">
    <property type="entry name" value="Tscrpt_reg_AraC-type_HTH"/>
</dbReference>
<organism evidence="5 6">
    <name type="scientific">Salmonirosea aquatica</name>
    <dbReference type="NCBI Taxonomy" id="2654236"/>
    <lineage>
        <taxon>Bacteria</taxon>
        <taxon>Pseudomonadati</taxon>
        <taxon>Bacteroidota</taxon>
        <taxon>Cytophagia</taxon>
        <taxon>Cytophagales</taxon>
        <taxon>Spirosomataceae</taxon>
        <taxon>Salmonirosea</taxon>
    </lineage>
</organism>
<dbReference type="GO" id="GO:0003700">
    <property type="term" value="F:DNA-binding transcription factor activity"/>
    <property type="evidence" value="ECO:0007669"/>
    <property type="project" value="InterPro"/>
</dbReference>
<dbReference type="PANTHER" id="PTHR43280">
    <property type="entry name" value="ARAC-FAMILY TRANSCRIPTIONAL REGULATOR"/>
    <property type="match status" value="1"/>
</dbReference>
<keyword evidence="1" id="KW-0805">Transcription regulation</keyword>
<dbReference type="SUPFAM" id="SSF46689">
    <property type="entry name" value="Homeodomain-like"/>
    <property type="match status" value="1"/>
</dbReference>
<dbReference type="InterPro" id="IPR018060">
    <property type="entry name" value="HTH_AraC"/>
</dbReference>
<dbReference type="GO" id="GO:0043565">
    <property type="term" value="F:sequence-specific DNA binding"/>
    <property type="evidence" value="ECO:0007669"/>
    <property type="project" value="InterPro"/>
</dbReference>
<evidence type="ECO:0000259" key="4">
    <source>
        <dbReference type="PROSITE" id="PS01124"/>
    </source>
</evidence>
<evidence type="ECO:0000256" key="1">
    <source>
        <dbReference type="ARBA" id="ARBA00023015"/>
    </source>
</evidence>
<evidence type="ECO:0000256" key="3">
    <source>
        <dbReference type="ARBA" id="ARBA00023163"/>
    </source>
</evidence>
<accession>A0A7C9FX03</accession>
<sequence>MATQLVIKTKIETERTIKVAPFRKNVRRTNPHKHNSYLELIYLSEGTGMHGIDSMEYPIEPPVIHIVRQEQVHYWQLDSEPEGYVVLVKKAFIEKSLDGELKSLFTKISGQSCLQVRENAMIEGTLALMTEEIGVHGENSFTVIEGLLKALLAKILLVSSPFVKQQERKAGTAQAFIQLLHDDNGLKHTVSHYAEILNVSPQNLNMACQRAIGKAAADLMAEFVIAESKRLLLYTDLTVSEIAFSLNFTDPSYFVKYFKKYVGPTPQAFRSGTG</sequence>
<dbReference type="SMART" id="SM00342">
    <property type="entry name" value="HTH_ARAC"/>
    <property type="match status" value="1"/>
</dbReference>
<evidence type="ECO:0000313" key="5">
    <source>
        <dbReference type="EMBL" id="MPR32033.1"/>
    </source>
</evidence>
<dbReference type="RefSeq" id="WP_152756210.1">
    <property type="nucleotide sequence ID" value="NZ_WHLY01000002.1"/>
</dbReference>
<dbReference type="AlphaFoldDB" id="A0A7C9FX03"/>
<keyword evidence="3" id="KW-0804">Transcription</keyword>
<evidence type="ECO:0000313" key="6">
    <source>
        <dbReference type="Proteomes" id="UP000479293"/>
    </source>
</evidence>
<dbReference type="InterPro" id="IPR037923">
    <property type="entry name" value="HTH-like"/>
</dbReference>
<reference evidence="5 6" key="1">
    <citation type="submission" date="2019-10" db="EMBL/GenBank/DDBJ databases">
        <title>Draft Genome Sequence of Cytophagaceae sp. SJW1-29.</title>
        <authorList>
            <person name="Choi A."/>
        </authorList>
    </citation>
    <scope>NUCLEOTIDE SEQUENCE [LARGE SCALE GENOMIC DNA]</scope>
    <source>
        <strain evidence="5 6">SJW1-29</strain>
    </source>
</reference>
<protein>
    <submittedName>
        <fullName evidence="5">Helix-turn-helix domain-containing protein</fullName>
    </submittedName>
</protein>
<dbReference type="PRINTS" id="PR00032">
    <property type="entry name" value="HTHARAC"/>
</dbReference>
<dbReference type="Gene3D" id="1.10.10.60">
    <property type="entry name" value="Homeodomain-like"/>
    <property type="match status" value="1"/>
</dbReference>
<dbReference type="EMBL" id="WHLY01000002">
    <property type="protein sequence ID" value="MPR32033.1"/>
    <property type="molecule type" value="Genomic_DNA"/>
</dbReference>
<dbReference type="SUPFAM" id="SSF51215">
    <property type="entry name" value="Regulatory protein AraC"/>
    <property type="match status" value="1"/>
</dbReference>
<comment type="caution">
    <text evidence="5">The sequence shown here is derived from an EMBL/GenBank/DDBJ whole genome shotgun (WGS) entry which is preliminary data.</text>
</comment>
<dbReference type="Proteomes" id="UP000479293">
    <property type="component" value="Unassembled WGS sequence"/>
</dbReference>